<feature type="transmembrane region" description="Helical" evidence="1">
    <location>
        <begin position="12"/>
        <end position="33"/>
    </location>
</feature>
<feature type="transmembrane region" description="Helical" evidence="1">
    <location>
        <begin position="45"/>
        <end position="62"/>
    </location>
</feature>
<keyword evidence="1" id="KW-0472">Membrane</keyword>
<dbReference type="GeneID" id="79949633"/>
<keyword evidence="3" id="KW-1185">Reference proteome</keyword>
<dbReference type="RefSeq" id="WP_278100493.1">
    <property type="nucleotide sequence ID" value="NZ_CP091092.1"/>
</dbReference>
<keyword evidence="1 2" id="KW-0812">Transmembrane</keyword>
<organism evidence="2 3">
    <name type="scientific">Methanomicrobium antiquum</name>
    <dbReference type="NCBI Taxonomy" id="487686"/>
    <lineage>
        <taxon>Archaea</taxon>
        <taxon>Methanobacteriati</taxon>
        <taxon>Methanobacteriota</taxon>
        <taxon>Stenosarchaea group</taxon>
        <taxon>Methanomicrobia</taxon>
        <taxon>Methanomicrobiales</taxon>
        <taxon>Methanomicrobiaceae</taxon>
        <taxon>Methanomicrobium</taxon>
    </lineage>
</organism>
<keyword evidence="1" id="KW-1133">Transmembrane helix</keyword>
<evidence type="ECO:0000313" key="3">
    <source>
        <dbReference type="Proteomes" id="UP001218895"/>
    </source>
</evidence>
<evidence type="ECO:0000313" key="2">
    <source>
        <dbReference type="EMBL" id="WFN37654.1"/>
    </source>
</evidence>
<proteinExistence type="predicted"/>
<sequence length="213" mass="24546">MQDARLRIFSIFLLSFSAFTSITGAGLVFIWWLFFSEREKSIPSVRIFLGFFFLTSAVAFFMEIRGFNGLFYFCKMIVILLVACWAFSHITSKDLLNFMTWMFGQKYGFELGLISAIALNKIKLTSEDYSRAKIAYSIKKTKIRWYDYISVLGNIFIWSLRDASQQGKILALRGYTFGGSMQPSFEKSKNDIIPAFLAITIFLFSFSTLVTYL</sequence>
<dbReference type="AlphaFoldDB" id="A0AAF0G015"/>
<protein>
    <submittedName>
        <fullName evidence="2">Energy-coupling factor transporter transmembrane protein EcfT</fullName>
    </submittedName>
</protein>
<dbReference type="Proteomes" id="UP001218895">
    <property type="component" value="Chromosome"/>
</dbReference>
<dbReference type="EMBL" id="CP091092">
    <property type="protein sequence ID" value="WFN37654.1"/>
    <property type="molecule type" value="Genomic_DNA"/>
</dbReference>
<feature type="transmembrane region" description="Helical" evidence="1">
    <location>
        <begin position="192"/>
        <end position="212"/>
    </location>
</feature>
<name>A0AAF0G015_9EURY</name>
<reference evidence="2" key="1">
    <citation type="submission" date="2022-01" db="EMBL/GenBank/DDBJ databases">
        <title>Complete genome of Methanomicrobium antiquum DSM 21220.</title>
        <authorList>
            <person name="Chen S.-C."/>
            <person name="You Y.-T."/>
            <person name="Zhou Y.-Z."/>
            <person name="Lai M.-C."/>
        </authorList>
    </citation>
    <scope>NUCLEOTIDE SEQUENCE</scope>
    <source>
        <strain evidence="2">DSM 21220</strain>
    </source>
</reference>
<accession>A0AAF0G015</accession>
<feature type="transmembrane region" description="Helical" evidence="1">
    <location>
        <begin position="69"/>
        <end position="88"/>
    </location>
</feature>
<evidence type="ECO:0000256" key="1">
    <source>
        <dbReference type="SAM" id="Phobius"/>
    </source>
</evidence>
<gene>
    <name evidence="2" type="ORF">L1994_04505</name>
</gene>
<dbReference type="KEGG" id="manq:L1994_04505"/>